<evidence type="ECO:0008006" key="4">
    <source>
        <dbReference type="Google" id="ProtNLM"/>
    </source>
</evidence>
<sequence>MKTTPVMKRFWSIACLVFLAAWQISCSKDDPQPEPKPEPVKLNKDSVMFASYFPQYVAEAYRFNGKDSVDIMNEVPLFNTYRNSVSLQFFFTNGYINFWSLSPLANTEFPGTALTFNMQIRTNQPTGLRVAWDEEKETLVVESVSTSSYLPMIIPGKKAYLDPATFKYCRTRQDAQASKVKPKMVFVYDDEDPKLGKVTYKITLKPLYEYYREEYQQTYAKFVVF</sequence>
<proteinExistence type="predicted"/>
<accession>C6W734</accession>
<feature type="signal peptide" evidence="1">
    <location>
        <begin position="1"/>
        <end position="27"/>
    </location>
</feature>
<keyword evidence="1" id="KW-0732">Signal</keyword>
<organism evidence="2 3">
    <name type="scientific">Dyadobacter fermentans (strain ATCC 700827 / DSM 18053 / CIP 107007 / KCTC 52180 / NS114)</name>
    <dbReference type="NCBI Taxonomy" id="471854"/>
    <lineage>
        <taxon>Bacteria</taxon>
        <taxon>Pseudomonadati</taxon>
        <taxon>Bacteroidota</taxon>
        <taxon>Cytophagia</taxon>
        <taxon>Cytophagales</taxon>
        <taxon>Spirosomataceae</taxon>
        <taxon>Dyadobacter</taxon>
    </lineage>
</organism>
<dbReference type="EMBL" id="CP001619">
    <property type="protein sequence ID" value="ACT92643.1"/>
    <property type="molecule type" value="Genomic_DNA"/>
</dbReference>
<evidence type="ECO:0000313" key="2">
    <source>
        <dbReference type="EMBL" id="ACT92643.1"/>
    </source>
</evidence>
<dbReference type="AlphaFoldDB" id="C6W734"/>
<evidence type="ECO:0000256" key="1">
    <source>
        <dbReference type="SAM" id="SignalP"/>
    </source>
</evidence>
<reference evidence="2 3" key="1">
    <citation type="journal article" date="2009" name="Stand. Genomic Sci.">
        <title>Complete genome sequence of Dyadobacter fermentans type strain (NS114).</title>
        <authorList>
            <person name="Lang E."/>
            <person name="Lapidus A."/>
            <person name="Chertkov O."/>
            <person name="Brettin T."/>
            <person name="Detter J.C."/>
            <person name="Han C."/>
            <person name="Copeland A."/>
            <person name="Glavina Del Rio T."/>
            <person name="Nolan M."/>
            <person name="Chen F."/>
            <person name="Lucas S."/>
            <person name="Tice H."/>
            <person name="Cheng J.F."/>
            <person name="Land M."/>
            <person name="Hauser L."/>
            <person name="Chang Y.J."/>
            <person name="Jeffries C.D."/>
            <person name="Kopitz M."/>
            <person name="Bruce D."/>
            <person name="Goodwin L."/>
            <person name="Pitluck S."/>
            <person name="Ovchinnikova G."/>
            <person name="Pati A."/>
            <person name="Ivanova N."/>
            <person name="Mavrommatis K."/>
            <person name="Chen A."/>
            <person name="Palaniappan K."/>
            <person name="Chain P."/>
            <person name="Bristow J."/>
            <person name="Eisen J.A."/>
            <person name="Markowitz V."/>
            <person name="Hugenholtz P."/>
            <person name="Goker M."/>
            <person name="Rohde M."/>
            <person name="Kyrpides N.C."/>
            <person name="Klenk H.P."/>
        </authorList>
    </citation>
    <scope>NUCLEOTIDE SEQUENCE [LARGE SCALE GENOMIC DNA]</scope>
    <source>
        <strain evidence="3">ATCC 700827 / DSM 18053 / CIP 107007 / KCTC 52180 / NS114</strain>
    </source>
</reference>
<name>C6W734_DYAFD</name>
<keyword evidence="3" id="KW-1185">Reference proteome</keyword>
<dbReference type="KEGG" id="dfe:Dfer_1396"/>
<protein>
    <recommendedName>
        <fullName evidence="4">Lipoprotein</fullName>
    </recommendedName>
</protein>
<evidence type="ECO:0000313" key="3">
    <source>
        <dbReference type="Proteomes" id="UP000002011"/>
    </source>
</evidence>
<dbReference type="HOGENOM" id="CLU_1228325_0_0_10"/>
<dbReference type="Proteomes" id="UP000002011">
    <property type="component" value="Chromosome"/>
</dbReference>
<dbReference type="STRING" id="471854.Dfer_1396"/>
<gene>
    <name evidence="2" type="ordered locus">Dfer_1396</name>
</gene>
<feature type="chain" id="PRO_5002972458" description="Lipoprotein" evidence="1">
    <location>
        <begin position="28"/>
        <end position="225"/>
    </location>
</feature>